<reference evidence="2" key="1">
    <citation type="submission" date="2016-11" db="UniProtKB">
        <authorList>
            <consortium name="WormBaseParasite"/>
        </authorList>
    </citation>
    <scope>IDENTIFICATION</scope>
    <source>
        <strain evidence="2">KR3021</strain>
    </source>
</reference>
<dbReference type="WBParaSite" id="RSKR_0001069900.1">
    <property type="protein sequence ID" value="RSKR_0001069900.1"/>
    <property type="gene ID" value="RSKR_0001069900"/>
</dbReference>
<evidence type="ECO:0000313" key="1">
    <source>
        <dbReference type="Proteomes" id="UP000095286"/>
    </source>
</evidence>
<accession>A0AC35UFF3</accession>
<sequence length="244" mass="27808">MKEIFYVDTPNHGFLSNKTKQPSKLYKYLVVGDIIQFWTDIKNLYQWGIYIGDGSVSYMACVNENGRLIMVRSRVTIEQMADGYYFRINNLADLKWKPKEVEAEYFDAIQEISPSRCGLFYGNTDHYVNYIRYGKIEAFDVSRQLKHFIIKSFKKMTSNIKEGLEKFGEGASITPLFKAIKREFDQEIALVSEQIDSYCSNTNSGIARDSQGVNDLCGTFILISALIGVTQGYGETELSSTTTN</sequence>
<proteinExistence type="predicted"/>
<name>A0AC35UFF3_9BILA</name>
<protein>
    <submittedName>
        <fullName evidence="2">LRAT domain-containing protein</fullName>
    </submittedName>
</protein>
<evidence type="ECO:0000313" key="2">
    <source>
        <dbReference type="WBParaSite" id="RSKR_0001069900.1"/>
    </source>
</evidence>
<organism evidence="1 2">
    <name type="scientific">Rhabditophanes sp. KR3021</name>
    <dbReference type="NCBI Taxonomy" id="114890"/>
    <lineage>
        <taxon>Eukaryota</taxon>
        <taxon>Metazoa</taxon>
        <taxon>Ecdysozoa</taxon>
        <taxon>Nematoda</taxon>
        <taxon>Chromadorea</taxon>
        <taxon>Rhabditida</taxon>
        <taxon>Tylenchina</taxon>
        <taxon>Panagrolaimomorpha</taxon>
        <taxon>Strongyloidoidea</taxon>
        <taxon>Alloionematidae</taxon>
        <taxon>Rhabditophanes</taxon>
    </lineage>
</organism>
<dbReference type="Proteomes" id="UP000095286">
    <property type="component" value="Unplaced"/>
</dbReference>